<keyword evidence="2" id="KW-0472">Membrane</keyword>
<protein>
    <submittedName>
        <fullName evidence="3">DUF1622 domain-containing protein</fullName>
    </submittedName>
</protein>
<feature type="region of interest" description="Disordered" evidence="1">
    <location>
        <begin position="114"/>
        <end position="133"/>
    </location>
</feature>
<gene>
    <name evidence="3" type="ORF">CP972_01355</name>
</gene>
<dbReference type="EMBL" id="CP023697">
    <property type="protein sequence ID" value="QEV09964.1"/>
    <property type="molecule type" value="Genomic_DNA"/>
</dbReference>
<feature type="compositionally biased region" description="Basic and acidic residues" evidence="1">
    <location>
        <begin position="114"/>
        <end position="125"/>
    </location>
</feature>
<accession>A0ABX6B5D3</accession>
<organism evidence="3 4">
    <name type="scientific">Streptomyces prasinus</name>
    <dbReference type="NCBI Taxonomy" id="67345"/>
    <lineage>
        <taxon>Bacteria</taxon>
        <taxon>Bacillati</taxon>
        <taxon>Actinomycetota</taxon>
        <taxon>Actinomycetes</taxon>
        <taxon>Kitasatosporales</taxon>
        <taxon>Streptomycetaceae</taxon>
        <taxon>Streptomyces</taxon>
    </lineage>
</organism>
<dbReference type="PANTHER" id="PTHR38468:SF1">
    <property type="entry name" value="SLL0939 PROTEIN"/>
    <property type="match status" value="1"/>
</dbReference>
<sequence>MSVEVLPESTLRDVMDLLVRLVEAAGALIIFVGAAWAFGRFLLAGIRGGGVGRQFNRIRLSLGRFLALGLEFQLARDVLRTAIAPSFTEIGQLAAIRTALNYFLGRETAAERAEIEREHRKEADGSRAPTGPA</sequence>
<evidence type="ECO:0000313" key="4">
    <source>
        <dbReference type="Proteomes" id="UP000326041"/>
    </source>
</evidence>
<proteinExistence type="predicted"/>
<name>A0ABX6B5D3_9ACTN</name>
<reference evidence="3 4" key="1">
    <citation type="submission" date="2017-09" db="EMBL/GenBank/DDBJ databases">
        <authorList>
            <person name="Lee N."/>
            <person name="Cho B.-K."/>
        </authorList>
    </citation>
    <scope>NUCLEOTIDE SEQUENCE [LARGE SCALE GENOMIC DNA]</scope>
    <source>
        <strain evidence="3 4">ATCC 13879</strain>
    </source>
</reference>
<dbReference type="InterPro" id="IPR012427">
    <property type="entry name" value="DUF1622"/>
</dbReference>
<dbReference type="Proteomes" id="UP000326041">
    <property type="component" value="Chromosome"/>
</dbReference>
<evidence type="ECO:0000256" key="1">
    <source>
        <dbReference type="SAM" id="MobiDB-lite"/>
    </source>
</evidence>
<feature type="transmembrane region" description="Helical" evidence="2">
    <location>
        <begin position="17"/>
        <end position="38"/>
    </location>
</feature>
<evidence type="ECO:0000256" key="2">
    <source>
        <dbReference type="SAM" id="Phobius"/>
    </source>
</evidence>
<evidence type="ECO:0000313" key="3">
    <source>
        <dbReference type="EMBL" id="QEV09964.1"/>
    </source>
</evidence>
<keyword evidence="2" id="KW-0812">Transmembrane</keyword>
<dbReference type="Pfam" id="PF07784">
    <property type="entry name" value="DUF1622"/>
    <property type="match status" value="1"/>
</dbReference>
<keyword evidence="2" id="KW-1133">Transmembrane helix</keyword>
<keyword evidence="4" id="KW-1185">Reference proteome</keyword>
<dbReference type="PANTHER" id="PTHR38468">
    <property type="entry name" value="SLL0939 PROTEIN"/>
    <property type="match status" value="1"/>
</dbReference>